<sequence length="86" mass="9936">MKNGLCLRQKQIPLIYLIVILIHVCNARADREVYLCLNGGLPTSLLISATCVRRTKNRIPLYHQLHKNIFYVQTPLDHTGHQVHHL</sequence>
<reference evidence="2" key="1">
    <citation type="journal article" date="2018" name="PLoS Negl. Trop. Dis.">
        <title>An insight into the salivary gland and fat body transcriptome of Panstrongylus lignarius (Hemiptera: Heteroptera), the main vector of Chagas disease in Peru.</title>
        <authorList>
            <person name="Nevoa J.C."/>
            <person name="Mendes M.T."/>
            <person name="da Silva M.V."/>
            <person name="Soares S.C."/>
            <person name="Oliveira C.J.F."/>
            <person name="Ribeiro J.M.C."/>
        </authorList>
    </citation>
    <scope>NUCLEOTIDE SEQUENCE</scope>
</reference>
<feature type="signal peptide" evidence="1">
    <location>
        <begin position="1"/>
        <end position="27"/>
    </location>
</feature>
<dbReference type="AlphaFoldDB" id="A0A224Y4A4"/>
<accession>A0A224Y4A4</accession>
<dbReference type="EMBL" id="GFTR01001095">
    <property type="protein sequence ID" value="JAW15331.1"/>
    <property type="molecule type" value="Transcribed_RNA"/>
</dbReference>
<name>A0A224Y4A4_9HEMI</name>
<evidence type="ECO:0000313" key="2">
    <source>
        <dbReference type="EMBL" id="JAW15331.1"/>
    </source>
</evidence>
<keyword evidence="1" id="KW-0732">Signal</keyword>
<evidence type="ECO:0000256" key="1">
    <source>
        <dbReference type="SAM" id="SignalP"/>
    </source>
</evidence>
<proteinExistence type="predicted"/>
<feature type="chain" id="PRO_5013008138" evidence="1">
    <location>
        <begin position="28"/>
        <end position="86"/>
    </location>
</feature>
<protein>
    <submittedName>
        <fullName evidence="2">Putative secreted protein</fullName>
    </submittedName>
</protein>
<organism evidence="2">
    <name type="scientific">Panstrongylus lignarius</name>
    <dbReference type="NCBI Taxonomy" id="156445"/>
    <lineage>
        <taxon>Eukaryota</taxon>
        <taxon>Metazoa</taxon>
        <taxon>Ecdysozoa</taxon>
        <taxon>Arthropoda</taxon>
        <taxon>Hexapoda</taxon>
        <taxon>Insecta</taxon>
        <taxon>Pterygota</taxon>
        <taxon>Neoptera</taxon>
        <taxon>Paraneoptera</taxon>
        <taxon>Hemiptera</taxon>
        <taxon>Heteroptera</taxon>
        <taxon>Panheteroptera</taxon>
        <taxon>Cimicomorpha</taxon>
        <taxon>Reduviidae</taxon>
        <taxon>Triatominae</taxon>
        <taxon>Panstrongylus</taxon>
    </lineage>
</organism>